<feature type="compositionally biased region" description="Basic and acidic residues" evidence="3">
    <location>
        <begin position="48"/>
        <end position="57"/>
    </location>
</feature>
<proteinExistence type="predicted"/>
<dbReference type="GO" id="GO:0005737">
    <property type="term" value="C:cytoplasm"/>
    <property type="evidence" value="ECO:0007669"/>
    <property type="project" value="TreeGrafter"/>
</dbReference>
<dbReference type="EMBL" id="LUGH01000056">
    <property type="protein sequence ID" value="OBZ90274.1"/>
    <property type="molecule type" value="Genomic_DNA"/>
</dbReference>
<evidence type="ECO:0000256" key="1">
    <source>
        <dbReference type="ARBA" id="ARBA00022741"/>
    </source>
</evidence>
<feature type="domain" description="Protein kinase" evidence="4">
    <location>
        <begin position="210"/>
        <end position="511"/>
    </location>
</feature>
<dbReference type="GO" id="GO:0004674">
    <property type="term" value="F:protein serine/threonine kinase activity"/>
    <property type="evidence" value="ECO:0007669"/>
    <property type="project" value="TreeGrafter"/>
</dbReference>
<dbReference type="InterPro" id="IPR000719">
    <property type="entry name" value="Prot_kinase_dom"/>
</dbReference>
<evidence type="ECO:0000313" key="5">
    <source>
        <dbReference type="EMBL" id="OBZ90274.1"/>
    </source>
</evidence>
<keyword evidence="1" id="KW-0547">Nucleotide-binding</keyword>
<keyword evidence="6" id="KW-1185">Reference proteome</keyword>
<dbReference type="OrthoDB" id="4062651at2759"/>
<dbReference type="GO" id="GO:0035556">
    <property type="term" value="P:intracellular signal transduction"/>
    <property type="evidence" value="ECO:0007669"/>
    <property type="project" value="TreeGrafter"/>
</dbReference>
<organism evidence="5 6">
    <name type="scientific">Choanephora cucurbitarum</name>
    <dbReference type="NCBI Taxonomy" id="101091"/>
    <lineage>
        <taxon>Eukaryota</taxon>
        <taxon>Fungi</taxon>
        <taxon>Fungi incertae sedis</taxon>
        <taxon>Mucoromycota</taxon>
        <taxon>Mucoromycotina</taxon>
        <taxon>Mucoromycetes</taxon>
        <taxon>Mucorales</taxon>
        <taxon>Mucorineae</taxon>
        <taxon>Choanephoraceae</taxon>
        <taxon>Choanephoroideae</taxon>
        <taxon>Choanephora</taxon>
    </lineage>
</organism>
<dbReference type="AlphaFoldDB" id="A0A1C7NSE4"/>
<dbReference type="PROSITE" id="PS50011">
    <property type="entry name" value="PROTEIN_KINASE_DOM"/>
    <property type="match status" value="1"/>
</dbReference>
<dbReference type="PANTHER" id="PTHR24346">
    <property type="entry name" value="MAP/MICROTUBULE AFFINITY-REGULATING KINASE"/>
    <property type="match status" value="1"/>
</dbReference>
<sequence length="535" mass="59145">MATLAVADTQDNCYFENGRYLSSSSSSSGQFFSDSIPRSTSPDCLEEESAHPHDTRRSFVAHRSSNDTASSVSSSIATPSSPSTPVPPELQVKPIPVSKSKKRLSNVFTNSFFGSLKMTPATHPLSTSPSSSLDTSPNHLRRFSAASIHSVSSVSSTASKVGKSFSRMMSSSFRRSPTDASPNTSHVPLLTDKYGDYIKPEHRSAKGLGSTNRKNIASGATAVIRLVQQRTGGRILAVKEFKKRDKSEAEREYQKRMLNEYCISKSASDCPHVVDTLDLVKDEKGRWCVVMEYCAGGDVFNLLQEKPHLAPDDLACLFKQLLLGLQHLHHLGIVHRDIKPENLVLTATGALKIADFGVADVVQTCFERESKACKKWCGSEPFWSPEMWKIKNDHDPYDGKALDVWSAATTYFCMRLQQLPFTAAFFTGRPCGKAPEDAMVGSPAAVAAQASDGGDFDYKHYLEQRRKLEDPSDCDLFKHFTQPERECLAGMMDPNPQTRWTIDQALACAWMTQFEVCQDGQLSNGFNHTHYIPSK</sequence>
<name>A0A1C7NSE4_9FUNG</name>
<feature type="compositionally biased region" description="Polar residues" evidence="3">
    <location>
        <begin position="29"/>
        <end position="42"/>
    </location>
</feature>
<feature type="compositionally biased region" description="Low complexity" evidence="3">
    <location>
        <begin position="66"/>
        <end position="81"/>
    </location>
</feature>
<dbReference type="FunCoup" id="A0A1C7NSE4">
    <property type="interactions" value="401"/>
</dbReference>
<dbReference type="PROSITE" id="PS00108">
    <property type="entry name" value="PROTEIN_KINASE_ST"/>
    <property type="match status" value="1"/>
</dbReference>
<reference evidence="5 6" key="1">
    <citation type="submission" date="2016-03" db="EMBL/GenBank/DDBJ databases">
        <title>Choanephora cucurbitarum.</title>
        <authorList>
            <person name="Min B."/>
            <person name="Park H."/>
            <person name="Park J.-H."/>
            <person name="Shin H.-D."/>
            <person name="Choi I.-G."/>
        </authorList>
    </citation>
    <scope>NUCLEOTIDE SEQUENCE [LARGE SCALE GENOMIC DNA]</scope>
    <source>
        <strain evidence="5 6">KUS-F28377</strain>
    </source>
</reference>
<evidence type="ECO:0000256" key="3">
    <source>
        <dbReference type="SAM" id="MobiDB-lite"/>
    </source>
</evidence>
<keyword evidence="5" id="KW-0418">Kinase</keyword>
<dbReference type="Gene3D" id="1.10.510.10">
    <property type="entry name" value="Transferase(Phosphotransferase) domain 1"/>
    <property type="match status" value="1"/>
</dbReference>
<dbReference type="STRING" id="101091.A0A1C7NSE4"/>
<dbReference type="Proteomes" id="UP000093000">
    <property type="component" value="Unassembled WGS sequence"/>
</dbReference>
<comment type="caution">
    <text evidence="5">The sequence shown here is derived from an EMBL/GenBank/DDBJ whole genome shotgun (WGS) entry which is preliminary data.</text>
</comment>
<keyword evidence="5" id="KW-0808">Transferase</keyword>
<evidence type="ECO:0000313" key="6">
    <source>
        <dbReference type="Proteomes" id="UP000093000"/>
    </source>
</evidence>
<dbReference type="Pfam" id="PF00069">
    <property type="entry name" value="Pkinase"/>
    <property type="match status" value="1"/>
</dbReference>
<dbReference type="InterPro" id="IPR008271">
    <property type="entry name" value="Ser/Thr_kinase_AS"/>
</dbReference>
<keyword evidence="2" id="KW-0067">ATP-binding</keyword>
<evidence type="ECO:0000259" key="4">
    <source>
        <dbReference type="PROSITE" id="PS50011"/>
    </source>
</evidence>
<dbReference type="SUPFAM" id="SSF56112">
    <property type="entry name" value="Protein kinase-like (PK-like)"/>
    <property type="match status" value="1"/>
</dbReference>
<gene>
    <name evidence="5" type="primary">hal4_2</name>
    <name evidence="5" type="ORF">A0J61_01684</name>
</gene>
<dbReference type="SMART" id="SM00220">
    <property type="entry name" value="S_TKc"/>
    <property type="match status" value="1"/>
</dbReference>
<dbReference type="PANTHER" id="PTHR24346:SF30">
    <property type="entry name" value="MATERNAL EMBRYONIC LEUCINE ZIPPER KINASE"/>
    <property type="match status" value="1"/>
</dbReference>
<dbReference type="InParanoid" id="A0A1C7NSE4"/>
<evidence type="ECO:0000256" key="2">
    <source>
        <dbReference type="ARBA" id="ARBA00022840"/>
    </source>
</evidence>
<dbReference type="InterPro" id="IPR011009">
    <property type="entry name" value="Kinase-like_dom_sf"/>
</dbReference>
<dbReference type="GO" id="GO:0005524">
    <property type="term" value="F:ATP binding"/>
    <property type="evidence" value="ECO:0007669"/>
    <property type="project" value="UniProtKB-KW"/>
</dbReference>
<protein>
    <submittedName>
        <fullName evidence="5">Serine/threonine-protein kinase hal4</fullName>
    </submittedName>
</protein>
<accession>A0A1C7NSE4</accession>
<feature type="region of interest" description="Disordered" evidence="3">
    <location>
        <begin position="23"/>
        <end position="97"/>
    </location>
</feature>